<dbReference type="FunFam" id="3.20.20.70:FF:000059">
    <property type="entry name" value="N-ethylmaleimide reductase, FMN-linked"/>
    <property type="match status" value="1"/>
</dbReference>
<dbReference type="InterPro" id="IPR013785">
    <property type="entry name" value="Aldolase_TIM"/>
</dbReference>
<dbReference type="AlphaFoldDB" id="A0A3N1Y1Q3"/>
<evidence type="ECO:0000256" key="2">
    <source>
        <dbReference type="ARBA" id="ARBA00005979"/>
    </source>
</evidence>
<evidence type="ECO:0000256" key="3">
    <source>
        <dbReference type="ARBA" id="ARBA00023002"/>
    </source>
</evidence>
<dbReference type="CDD" id="cd02933">
    <property type="entry name" value="OYE_like_FMN"/>
    <property type="match status" value="1"/>
</dbReference>
<comment type="cofactor">
    <cofactor evidence="1">
        <name>FMN</name>
        <dbReference type="ChEBI" id="CHEBI:58210"/>
    </cofactor>
</comment>
<accession>A0A3N1Y1Q3</accession>
<dbReference type="OrthoDB" id="8523426at2"/>
<comment type="similarity">
    <text evidence="2">Belongs to the NADH:flavin oxidoreductase/NADH oxidase family.</text>
</comment>
<dbReference type="Gene3D" id="3.20.20.70">
    <property type="entry name" value="Aldolase class I"/>
    <property type="match status" value="1"/>
</dbReference>
<dbReference type="GO" id="GO:0010181">
    <property type="term" value="F:FMN binding"/>
    <property type="evidence" value="ECO:0007669"/>
    <property type="project" value="InterPro"/>
</dbReference>
<gene>
    <name evidence="5" type="ORF">EDC57_1960</name>
</gene>
<organism evidence="5 6">
    <name type="scientific">Inmirania thermothiophila</name>
    <dbReference type="NCBI Taxonomy" id="1750597"/>
    <lineage>
        <taxon>Bacteria</taxon>
        <taxon>Pseudomonadati</taxon>
        <taxon>Pseudomonadota</taxon>
        <taxon>Gammaproteobacteria</taxon>
        <taxon>Chromatiales</taxon>
        <taxon>Ectothiorhodospiraceae</taxon>
        <taxon>Inmirania</taxon>
    </lineage>
</organism>
<dbReference type="Proteomes" id="UP000276634">
    <property type="component" value="Unassembled WGS sequence"/>
</dbReference>
<dbReference type="RefSeq" id="WP_123401653.1">
    <property type="nucleotide sequence ID" value="NZ_RJVI01000002.1"/>
</dbReference>
<proteinExistence type="inferred from homology"/>
<feature type="domain" description="NADH:flavin oxidoreductase/NADH oxidase N-terminal" evidence="4">
    <location>
        <begin position="4"/>
        <end position="334"/>
    </location>
</feature>
<evidence type="ECO:0000256" key="1">
    <source>
        <dbReference type="ARBA" id="ARBA00001917"/>
    </source>
</evidence>
<dbReference type="Pfam" id="PF00724">
    <property type="entry name" value="Oxidored_FMN"/>
    <property type="match status" value="1"/>
</dbReference>
<dbReference type="InterPro" id="IPR045247">
    <property type="entry name" value="Oye-like"/>
</dbReference>
<dbReference type="PANTHER" id="PTHR22893">
    <property type="entry name" value="NADH OXIDOREDUCTASE-RELATED"/>
    <property type="match status" value="1"/>
</dbReference>
<dbReference type="SUPFAM" id="SSF51395">
    <property type="entry name" value="FMN-linked oxidoreductases"/>
    <property type="match status" value="1"/>
</dbReference>
<evidence type="ECO:0000259" key="4">
    <source>
        <dbReference type="Pfam" id="PF00724"/>
    </source>
</evidence>
<dbReference type="GO" id="GO:0005829">
    <property type="term" value="C:cytosol"/>
    <property type="evidence" value="ECO:0007669"/>
    <property type="project" value="UniProtKB-ARBA"/>
</dbReference>
<keyword evidence="6" id="KW-1185">Reference proteome</keyword>
<sequence length="369" mass="39275">MTTLFDPLHLGALELPNRVLMAPMTRNRAPDTVPTPLMAVYYAQRAEAGLIITEATQVSPQGVGYPATPGIHTEAQVSGWRRVTQAVHDAGGRIFCQLWHVGRISHPDLQPDGALPVAPSAVRPQGEAFTPQGPKPFVTPRALEADEIPGVIEQFARAAENARRAGFDGVEIHAANGYLIDQFLRDGSNRRTDAWGGPPERRARLLVEVTAAVVEVWGGGRVGVRLSPLNPFNDMRDSNPEATFLCPVRALQRFGLAYLHVTEAGAETPGAAGPAFDLAVLRRAWRGVYVANGGYDPARAAEAVGEGRADAVAFGRLFLANPDLVTRLRLGAPLNEPDPATFYGGGERGYTDYPTLEAAGGGAPADPAG</sequence>
<comment type="caution">
    <text evidence="5">The sequence shown here is derived from an EMBL/GenBank/DDBJ whole genome shotgun (WGS) entry which is preliminary data.</text>
</comment>
<protein>
    <submittedName>
        <fullName evidence="5">N-ethylmaleimide reductase</fullName>
    </submittedName>
</protein>
<reference evidence="5 6" key="1">
    <citation type="submission" date="2018-11" db="EMBL/GenBank/DDBJ databases">
        <title>Genomic Encyclopedia of Type Strains, Phase IV (KMG-IV): sequencing the most valuable type-strain genomes for metagenomic binning, comparative biology and taxonomic classification.</title>
        <authorList>
            <person name="Goeker M."/>
        </authorList>
    </citation>
    <scope>NUCLEOTIDE SEQUENCE [LARGE SCALE GENOMIC DNA]</scope>
    <source>
        <strain evidence="5 6">DSM 100275</strain>
    </source>
</reference>
<evidence type="ECO:0000313" key="6">
    <source>
        <dbReference type="Proteomes" id="UP000276634"/>
    </source>
</evidence>
<keyword evidence="3" id="KW-0560">Oxidoreductase</keyword>
<dbReference type="EMBL" id="RJVI01000002">
    <property type="protein sequence ID" value="ROR32749.1"/>
    <property type="molecule type" value="Genomic_DNA"/>
</dbReference>
<evidence type="ECO:0000313" key="5">
    <source>
        <dbReference type="EMBL" id="ROR32749.1"/>
    </source>
</evidence>
<dbReference type="GO" id="GO:0016628">
    <property type="term" value="F:oxidoreductase activity, acting on the CH-CH group of donors, NAD or NADP as acceptor"/>
    <property type="evidence" value="ECO:0007669"/>
    <property type="project" value="UniProtKB-ARBA"/>
</dbReference>
<dbReference type="PANTHER" id="PTHR22893:SF98">
    <property type="entry name" value="OXIDOREDUCTASE"/>
    <property type="match status" value="1"/>
</dbReference>
<dbReference type="InterPro" id="IPR001155">
    <property type="entry name" value="OxRdtase_FMN_N"/>
</dbReference>
<name>A0A3N1Y1Q3_9GAMM</name>